<feature type="domain" description="AB hydrolase-1" evidence="1">
    <location>
        <begin position="26"/>
        <end position="257"/>
    </location>
</feature>
<keyword evidence="2" id="KW-0378">Hydrolase</keyword>
<dbReference type="InterPro" id="IPR050266">
    <property type="entry name" value="AB_hydrolase_sf"/>
</dbReference>
<reference evidence="2" key="1">
    <citation type="submission" date="2010-07" db="EMBL/GenBank/DDBJ databases">
        <title>The complete genome of Methanosalsum zhilinae DSM 4017.</title>
        <authorList>
            <consortium name="US DOE Joint Genome Institute (JGI-PGF)"/>
            <person name="Lucas S."/>
            <person name="Copeland A."/>
            <person name="Lapidus A."/>
            <person name="Glavina del Rio T."/>
            <person name="Dalin E."/>
            <person name="Tice H."/>
            <person name="Bruce D."/>
            <person name="Goodwin L."/>
            <person name="Pitluck S."/>
            <person name="Kyrpides N."/>
            <person name="Mavromatis K."/>
            <person name="Ovchinnikova G."/>
            <person name="Daligault H."/>
            <person name="Detter J.C."/>
            <person name="Han C."/>
            <person name="Tapia R."/>
            <person name="Larimer F."/>
            <person name="Land M."/>
            <person name="Hauser L."/>
            <person name="Markowitz V."/>
            <person name="Cheng J.-F."/>
            <person name="Hugenholtz P."/>
            <person name="Woyke T."/>
            <person name="Wu D."/>
            <person name="Spring S."/>
            <person name="Schueler E."/>
            <person name="Brambilla E."/>
            <person name="Klenk H.-P."/>
            <person name="Eisen J.A."/>
        </authorList>
    </citation>
    <scope>NUCLEOTIDE SEQUENCE</scope>
    <source>
        <strain evidence="2">DSM 4017</strain>
    </source>
</reference>
<accession>F7XLK2</accession>
<dbReference type="EMBL" id="CP002101">
    <property type="protein sequence ID" value="AEH60821.1"/>
    <property type="molecule type" value="Genomic_DNA"/>
</dbReference>
<dbReference type="Gene3D" id="3.40.50.1820">
    <property type="entry name" value="alpha/beta hydrolase"/>
    <property type="match status" value="1"/>
</dbReference>
<dbReference type="InterPro" id="IPR029058">
    <property type="entry name" value="AB_hydrolase_fold"/>
</dbReference>
<dbReference type="STRING" id="679901.Mzhil_0963"/>
<dbReference type="GO" id="GO:0016020">
    <property type="term" value="C:membrane"/>
    <property type="evidence" value="ECO:0007669"/>
    <property type="project" value="TreeGrafter"/>
</dbReference>
<dbReference type="PRINTS" id="PR00111">
    <property type="entry name" value="ABHYDROLASE"/>
</dbReference>
<sequence>MGLYMDEIKIGSLNIAYKRKGKGAPIVLLHGALSDSRVWRRQLDDLSNEFTVVAWDAPGCGRSTDPPETFRLPDFADCLAEFIQEIGLDKPHILGLSFGSGLALELYRRHPNIPKSLILASAYAGWAGSLPPEVVEERLKMAFKQSELPPDHVVDKWIPTLFTKSVSSTVINENKEIMSEFHPVGMRVMSVAFAEADLRDVLPTIEVPTLLLYGEKDQRSPLNIASELHSRIPTSKLVIIPDVGHVANQEAPEIFNAEIRNFLRGIQK</sequence>
<dbReference type="PANTHER" id="PTHR43798:SF33">
    <property type="entry name" value="HYDROLASE, PUTATIVE (AFU_ORTHOLOGUE AFUA_2G14860)-RELATED"/>
    <property type="match status" value="1"/>
</dbReference>
<dbReference type="GO" id="GO:0016787">
    <property type="term" value="F:hydrolase activity"/>
    <property type="evidence" value="ECO:0007669"/>
    <property type="project" value="UniProtKB-KW"/>
</dbReference>
<dbReference type="HOGENOM" id="CLU_020336_50_2_2"/>
<dbReference type="PANTHER" id="PTHR43798">
    <property type="entry name" value="MONOACYLGLYCEROL LIPASE"/>
    <property type="match status" value="1"/>
</dbReference>
<dbReference type="KEGG" id="mzh:Mzhil_0963"/>
<dbReference type="AlphaFoldDB" id="F7XLK2"/>
<dbReference type="InterPro" id="IPR000073">
    <property type="entry name" value="AB_hydrolase_1"/>
</dbReference>
<protein>
    <submittedName>
        <fullName evidence="2">Alpha/beta hydrolase fold protein</fullName>
    </submittedName>
</protein>
<gene>
    <name evidence="2" type="ordered locus">Mzhil_0963</name>
</gene>
<dbReference type="Proteomes" id="UP000006622">
    <property type="component" value="Chromosome"/>
</dbReference>
<dbReference type="Pfam" id="PF12697">
    <property type="entry name" value="Abhydrolase_6"/>
    <property type="match status" value="1"/>
</dbReference>
<organism evidence="2 3">
    <name type="scientific">Methanosalsum zhilinae (strain DSM 4017 / NBRC 107636 / OCM 62 / WeN5)</name>
    <name type="common">Methanohalophilus zhilinae</name>
    <dbReference type="NCBI Taxonomy" id="679901"/>
    <lineage>
        <taxon>Archaea</taxon>
        <taxon>Methanobacteriati</taxon>
        <taxon>Methanobacteriota</taxon>
        <taxon>Stenosarchaea group</taxon>
        <taxon>Methanomicrobia</taxon>
        <taxon>Methanosarcinales</taxon>
        <taxon>Methanosarcinaceae</taxon>
        <taxon>Methanosalsum</taxon>
    </lineage>
</organism>
<evidence type="ECO:0000313" key="3">
    <source>
        <dbReference type="Proteomes" id="UP000006622"/>
    </source>
</evidence>
<evidence type="ECO:0000313" key="2">
    <source>
        <dbReference type="EMBL" id="AEH60821.1"/>
    </source>
</evidence>
<name>F7XLK2_METZD</name>
<dbReference type="SUPFAM" id="SSF53474">
    <property type="entry name" value="alpha/beta-Hydrolases"/>
    <property type="match status" value="1"/>
</dbReference>
<evidence type="ECO:0000259" key="1">
    <source>
        <dbReference type="Pfam" id="PF12697"/>
    </source>
</evidence>
<proteinExistence type="predicted"/>
<keyword evidence="3" id="KW-1185">Reference proteome</keyword>